<dbReference type="EMBL" id="CAUOFW020007613">
    <property type="protein sequence ID" value="CAK9179825.1"/>
    <property type="molecule type" value="Genomic_DNA"/>
</dbReference>
<keyword evidence="3" id="KW-1185">Reference proteome</keyword>
<dbReference type="AlphaFoldDB" id="A0ABC8UFN0"/>
<comment type="caution">
    <text evidence="2">The sequence shown here is derived from an EMBL/GenBank/DDBJ whole genome shotgun (WGS) entry which is preliminary data.</text>
</comment>
<sequence>MAVRCYPSPTLMIQNSSSIKKPVRRALMLAQSHVSDKNTSLLQFRSSCKIKVFEDHSKGVVCYRDDNGEITCEGFDEGPRLHQQFSIVACNTRDAEIIDLLQRCWLQVTDSSDQIESAEEGVGGQTGFNQNGFNPFF</sequence>
<organism evidence="2 3">
    <name type="scientific">Ilex paraguariensis</name>
    <name type="common">yerba mate</name>
    <dbReference type="NCBI Taxonomy" id="185542"/>
    <lineage>
        <taxon>Eukaryota</taxon>
        <taxon>Viridiplantae</taxon>
        <taxon>Streptophyta</taxon>
        <taxon>Embryophyta</taxon>
        <taxon>Tracheophyta</taxon>
        <taxon>Spermatophyta</taxon>
        <taxon>Magnoliopsida</taxon>
        <taxon>eudicotyledons</taxon>
        <taxon>Gunneridae</taxon>
        <taxon>Pentapetalae</taxon>
        <taxon>asterids</taxon>
        <taxon>campanulids</taxon>
        <taxon>Aquifoliales</taxon>
        <taxon>Aquifoliaceae</taxon>
        <taxon>Ilex</taxon>
    </lineage>
</organism>
<feature type="region of interest" description="Disordered" evidence="1">
    <location>
        <begin position="118"/>
        <end position="137"/>
    </location>
</feature>
<protein>
    <submittedName>
        <fullName evidence="2">Uncharacterized protein</fullName>
    </submittedName>
</protein>
<dbReference type="PANTHER" id="PTHR34206:SF1">
    <property type="entry name" value="OS10G0390701 PROTEIN"/>
    <property type="match status" value="1"/>
</dbReference>
<evidence type="ECO:0000313" key="3">
    <source>
        <dbReference type="Proteomes" id="UP001642360"/>
    </source>
</evidence>
<proteinExistence type="predicted"/>
<feature type="compositionally biased region" description="Low complexity" evidence="1">
    <location>
        <begin position="127"/>
        <end position="137"/>
    </location>
</feature>
<evidence type="ECO:0000256" key="1">
    <source>
        <dbReference type="SAM" id="MobiDB-lite"/>
    </source>
</evidence>
<evidence type="ECO:0000313" key="2">
    <source>
        <dbReference type="EMBL" id="CAK9179825.1"/>
    </source>
</evidence>
<reference evidence="2 3" key="1">
    <citation type="submission" date="2024-02" db="EMBL/GenBank/DDBJ databases">
        <authorList>
            <person name="Vignale AGUSTIN F."/>
            <person name="Sosa J E."/>
            <person name="Modenutti C."/>
        </authorList>
    </citation>
    <scope>NUCLEOTIDE SEQUENCE [LARGE SCALE GENOMIC DNA]</scope>
</reference>
<accession>A0ABC8UFN0</accession>
<name>A0ABC8UFN0_9AQUA</name>
<gene>
    <name evidence="2" type="ORF">ILEXP_LOCUS49779</name>
</gene>
<dbReference type="PANTHER" id="PTHR34206">
    <property type="entry name" value="OS06G0193300 PROTEIN"/>
    <property type="match status" value="1"/>
</dbReference>
<dbReference type="Proteomes" id="UP001642360">
    <property type="component" value="Unassembled WGS sequence"/>
</dbReference>